<gene>
    <name evidence="1" type="ORF">EMU01_25760</name>
</gene>
<dbReference type="GeneID" id="61001116"/>
<dbReference type="Proteomes" id="UP000321175">
    <property type="component" value="Unassembled WGS sequence"/>
</dbReference>
<name>A0ABQ0VIV3_ENTMU</name>
<dbReference type="EMBL" id="BJWA01000025">
    <property type="protein sequence ID" value="GEL81432.1"/>
    <property type="molecule type" value="Genomic_DNA"/>
</dbReference>
<evidence type="ECO:0000313" key="2">
    <source>
        <dbReference type="Proteomes" id="UP000321175"/>
    </source>
</evidence>
<proteinExistence type="predicted"/>
<evidence type="ECO:0000313" key="1">
    <source>
        <dbReference type="EMBL" id="GEL81432.1"/>
    </source>
</evidence>
<protein>
    <submittedName>
        <fullName evidence="1">Uncharacterized protein</fullName>
    </submittedName>
</protein>
<keyword evidence="2" id="KW-1185">Reference proteome</keyword>
<organism evidence="1 2">
    <name type="scientific">Enterococcus mundtii</name>
    <dbReference type="NCBI Taxonomy" id="53346"/>
    <lineage>
        <taxon>Bacteria</taxon>
        <taxon>Bacillati</taxon>
        <taxon>Bacillota</taxon>
        <taxon>Bacilli</taxon>
        <taxon>Lactobacillales</taxon>
        <taxon>Enterococcaceae</taxon>
        <taxon>Enterococcus</taxon>
    </lineage>
</organism>
<dbReference type="RefSeq" id="WP_071867394.1">
    <property type="nucleotide sequence ID" value="NZ_BJWA01000025.1"/>
</dbReference>
<comment type="caution">
    <text evidence="1">The sequence shown here is derived from an EMBL/GenBank/DDBJ whole genome shotgun (WGS) entry which is preliminary data.</text>
</comment>
<reference evidence="1 2" key="1">
    <citation type="submission" date="2019-07" db="EMBL/GenBank/DDBJ databases">
        <title>Whole genome shotgun sequence of Enterococcus mundtii NBRC 100490.</title>
        <authorList>
            <person name="Hosoyama A."/>
            <person name="Uohara A."/>
            <person name="Ohji S."/>
            <person name="Ichikawa N."/>
        </authorList>
    </citation>
    <scope>NUCLEOTIDE SEQUENCE [LARGE SCALE GENOMIC DNA]</scope>
    <source>
        <strain evidence="1 2">NBRC 100490</strain>
    </source>
</reference>
<sequence length="177" mass="20852">MLDQWINHSMGSNGRENLEKSDKYWEDFYNSDPEYRYPKGDLLFRVHSGGYDEPVLDDYVDRGDYQDKIFREKHDLWKARNDISCIEFNSHWVSFTKDVDVIGSDYFSGKDLRGFVIVMKAEKAIDISSFKEKGFNEYEVVAPMTKDTLVEILDFDGFMNKYGKGTSYYEKNEMKKS</sequence>
<accession>A0ABQ0VIV3</accession>